<dbReference type="EMBL" id="BGZK01002273">
    <property type="protein sequence ID" value="GBP92445.1"/>
    <property type="molecule type" value="Genomic_DNA"/>
</dbReference>
<gene>
    <name evidence="2" type="ORF">EVAR_63195_1</name>
</gene>
<sequence>MVSGKNNVPERFKFDIRLHQEIILASKTEIKSKCKSQPESGSKGTSDIERRNNILPDRVIGRYRRIGNSFDVHTGEAPSKSKM</sequence>
<accession>A0A4C2A0F1</accession>
<comment type="caution">
    <text evidence="2">The sequence shown here is derived from an EMBL/GenBank/DDBJ whole genome shotgun (WGS) entry which is preliminary data.</text>
</comment>
<dbReference type="AlphaFoldDB" id="A0A4C2A0F1"/>
<name>A0A4C2A0F1_EUMVA</name>
<evidence type="ECO:0000313" key="2">
    <source>
        <dbReference type="EMBL" id="GBP92445.1"/>
    </source>
</evidence>
<reference evidence="2 3" key="1">
    <citation type="journal article" date="2019" name="Commun. Biol.">
        <title>The bagworm genome reveals a unique fibroin gene that provides high tensile strength.</title>
        <authorList>
            <person name="Kono N."/>
            <person name="Nakamura H."/>
            <person name="Ohtoshi R."/>
            <person name="Tomita M."/>
            <person name="Numata K."/>
            <person name="Arakawa K."/>
        </authorList>
    </citation>
    <scope>NUCLEOTIDE SEQUENCE [LARGE SCALE GENOMIC DNA]</scope>
</reference>
<organism evidence="2 3">
    <name type="scientific">Eumeta variegata</name>
    <name type="common">Bagworm moth</name>
    <name type="synonym">Eumeta japonica</name>
    <dbReference type="NCBI Taxonomy" id="151549"/>
    <lineage>
        <taxon>Eukaryota</taxon>
        <taxon>Metazoa</taxon>
        <taxon>Ecdysozoa</taxon>
        <taxon>Arthropoda</taxon>
        <taxon>Hexapoda</taxon>
        <taxon>Insecta</taxon>
        <taxon>Pterygota</taxon>
        <taxon>Neoptera</taxon>
        <taxon>Endopterygota</taxon>
        <taxon>Lepidoptera</taxon>
        <taxon>Glossata</taxon>
        <taxon>Ditrysia</taxon>
        <taxon>Tineoidea</taxon>
        <taxon>Psychidae</taxon>
        <taxon>Oiketicinae</taxon>
        <taxon>Eumeta</taxon>
    </lineage>
</organism>
<evidence type="ECO:0000256" key="1">
    <source>
        <dbReference type="SAM" id="MobiDB-lite"/>
    </source>
</evidence>
<keyword evidence="3" id="KW-1185">Reference proteome</keyword>
<proteinExistence type="predicted"/>
<feature type="region of interest" description="Disordered" evidence="1">
    <location>
        <begin position="31"/>
        <end position="53"/>
    </location>
</feature>
<protein>
    <submittedName>
        <fullName evidence="2">Uncharacterized protein</fullName>
    </submittedName>
</protein>
<dbReference type="Proteomes" id="UP000299102">
    <property type="component" value="Unassembled WGS sequence"/>
</dbReference>
<evidence type="ECO:0000313" key="3">
    <source>
        <dbReference type="Proteomes" id="UP000299102"/>
    </source>
</evidence>
<feature type="compositionally biased region" description="Polar residues" evidence="1">
    <location>
        <begin position="35"/>
        <end position="45"/>
    </location>
</feature>